<dbReference type="Proteomes" id="UP000324222">
    <property type="component" value="Unassembled WGS sequence"/>
</dbReference>
<accession>A0A5B7DYC1</accession>
<sequence>MWLMGVWGVGADPPSYHVEFLPTGDAVGRSKVVVHRGLEVAEGEARLGHLGLLAGLAASVLGGGGEATIQGIVHTVLDAVCAVEPDAVGTIEAGGGVVVVVVQEGHQLALLTLLPHFPPLHLAVLADADVALVQLSLEWTHHRHAVAQRVQVQEWVVLTLKVGGRRNERVQRAMGGGLVPAGVPGSEAGRGGDVQPRLGDGMHVVPLRRREEARREAHGGWRAWGTLERRTEGSKYSGAMDRGIITLWKKGQQMSRKSSEMRLGWFLGGRPLFLLTGAWESVVLLAFTDPTSSIIFLA</sequence>
<evidence type="ECO:0000313" key="3">
    <source>
        <dbReference type="Proteomes" id="UP000324222"/>
    </source>
</evidence>
<name>A0A5B7DYC1_PORTR</name>
<comment type="caution">
    <text evidence="2">The sequence shown here is derived from an EMBL/GenBank/DDBJ whole genome shotgun (WGS) entry which is preliminary data.</text>
</comment>
<dbReference type="EMBL" id="VSRR010001636">
    <property type="protein sequence ID" value="MPC26692.1"/>
    <property type="molecule type" value="Genomic_DNA"/>
</dbReference>
<gene>
    <name evidence="2" type="ORF">E2C01_019839</name>
</gene>
<reference evidence="2 3" key="1">
    <citation type="submission" date="2019-05" db="EMBL/GenBank/DDBJ databases">
        <title>Another draft genome of Portunus trituberculatus and its Hox gene families provides insights of decapod evolution.</title>
        <authorList>
            <person name="Jeong J.-H."/>
            <person name="Song I."/>
            <person name="Kim S."/>
            <person name="Choi T."/>
            <person name="Kim D."/>
            <person name="Ryu S."/>
            <person name="Kim W."/>
        </authorList>
    </citation>
    <scope>NUCLEOTIDE SEQUENCE [LARGE SCALE GENOMIC DNA]</scope>
    <source>
        <tissue evidence="2">Muscle</tissue>
    </source>
</reference>
<evidence type="ECO:0000256" key="1">
    <source>
        <dbReference type="SAM" id="MobiDB-lite"/>
    </source>
</evidence>
<keyword evidence="3" id="KW-1185">Reference proteome</keyword>
<protein>
    <submittedName>
        <fullName evidence="2">Uncharacterized protein</fullName>
    </submittedName>
</protein>
<dbReference type="AlphaFoldDB" id="A0A5B7DYC1"/>
<evidence type="ECO:0000313" key="2">
    <source>
        <dbReference type="EMBL" id="MPC26692.1"/>
    </source>
</evidence>
<organism evidence="2 3">
    <name type="scientific">Portunus trituberculatus</name>
    <name type="common">Swimming crab</name>
    <name type="synonym">Neptunus trituberculatus</name>
    <dbReference type="NCBI Taxonomy" id="210409"/>
    <lineage>
        <taxon>Eukaryota</taxon>
        <taxon>Metazoa</taxon>
        <taxon>Ecdysozoa</taxon>
        <taxon>Arthropoda</taxon>
        <taxon>Crustacea</taxon>
        <taxon>Multicrustacea</taxon>
        <taxon>Malacostraca</taxon>
        <taxon>Eumalacostraca</taxon>
        <taxon>Eucarida</taxon>
        <taxon>Decapoda</taxon>
        <taxon>Pleocyemata</taxon>
        <taxon>Brachyura</taxon>
        <taxon>Eubrachyura</taxon>
        <taxon>Portunoidea</taxon>
        <taxon>Portunidae</taxon>
        <taxon>Portuninae</taxon>
        <taxon>Portunus</taxon>
    </lineage>
</organism>
<feature type="region of interest" description="Disordered" evidence="1">
    <location>
        <begin position="175"/>
        <end position="195"/>
    </location>
</feature>
<proteinExistence type="predicted"/>